<feature type="domain" description="TonB-dependent receptor plug" evidence="19">
    <location>
        <begin position="64"/>
        <end position="165"/>
    </location>
</feature>
<keyword evidence="3 14" id="KW-0813">Transport</keyword>
<keyword evidence="4 14" id="KW-1134">Transmembrane beta strand</keyword>
<evidence type="ECO:0000256" key="4">
    <source>
        <dbReference type="ARBA" id="ARBA00022452"/>
    </source>
</evidence>
<evidence type="ECO:0000313" key="20">
    <source>
        <dbReference type="EMBL" id="PZQ11593.1"/>
    </source>
</evidence>
<dbReference type="InterPro" id="IPR039426">
    <property type="entry name" value="TonB-dep_rcpt-like"/>
</dbReference>
<dbReference type="InterPro" id="IPR012910">
    <property type="entry name" value="Plug_dom"/>
</dbReference>
<keyword evidence="13 14" id="KW-0998">Cell outer membrane</keyword>
<proteinExistence type="inferred from homology"/>
<keyword evidence="12 20" id="KW-0675">Receptor</keyword>
<dbReference type="SUPFAM" id="SSF56935">
    <property type="entry name" value="Porins"/>
    <property type="match status" value="1"/>
</dbReference>
<evidence type="ECO:0000313" key="21">
    <source>
        <dbReference type="Proteomes" id="UP000249577"/>
    </source>
</evidence>
<dbReference type="PANTHER" id="PTHR32552:SF84">
    <property type="entry name" value="TONB-DEPENDENT RECEPTOR-RELATED"/>
    <property type="match status" value="1"/>
</dbReference>
<evidence type="ECO:0000256" key="15">
    <source>
        <dbReference type="PROSITE-ProRule" id="PRU10144"/>
    </source>
</evidence>
<comment type="similarity">
    <text evidence="2 14 16">Belongs to the TonB-dependent receptor family.</text>
</comment>
<keyword evidence="11 14" id="KW-0472">Membrane</keyword>
<evidence type="ECO:0000256" key="3">
    <source>
        <dbReference type="ARBA" id="ARBA00022448"/>
    </source>
</evidence>
<dbReference type="AlphaFoldDB" id="A0A2W5M2J3"/>
<dbReference type="PROSITE" id="PS52016">
    <property type="entry name" value="TONB_DEPENDENT_REC_3"/>
    <property type="match status" value="1"/>
</dbReference>
<sequence>MTSSACAAALLTPFAASCAFAQAPEAETQLEEISVEGRGSEDPSSPAALLKTPTAAASRLGLTVRETPATVDVITQKTMQEEGLRTLIEAYDSAPGVVAGNLPGEPGVTAIRGFSRGAVGYMVDGFRAIDPLIASRNYDTYSFDRIEILKGPASVVNGSGAIAGTINLVTRKPELDITKWDALLSYGSFNTARAGASFNAPVSENVAVSASALYGRSDGYVNDTDSERVQITTGVTLKPTDRLTITAAFDYFHDDFRTAYFGTPLLPKGAARDPSGVVSGGDYVLDKSIWKKNYNVDDGVMKSDAIWARVGAEYELTDTWKIRNDFAYYEADRLWRNSEDYTYNAVTKKIDRGLTLITHDQQSWTNRTSANFDGEVAGMRNRFTAGFEYMRTDFGSKRRFDSTYTLIDSLDPFAPGGDRGSFPDTSGFFTRQNFESKADNAAVFLENALNLTPDWIVVGGLRRDWIDLDRNVDDLKAGTSTKFGNDFAKTSWRIGTVYDLTPGISLFGQYTTAIAPVSSLLLINATRAPLKLTTGKSLEAGVKASLLDERVVATASVYQIEQNDIVQTRSGGVTVQGGDQRSRGVEFDVSFAVTEQWKINANASFLKAEFTKLEESGISRKGNRPLNVPERTFNLWTTYRLAEAPITFGAGIRHVGNFYTDNANTIRVAGRTLLDASVAWDVPAGGTLTLRGRNLTNKFYAEWSGYSSRQVYVGAPRSFDLTYSVKF</sequence>
<evidence type="ECO:0000256" key="16">
    <source>
        <dbReference type="RuleBase" id="RU003357"/>
    </source>
</evidence>
<dbReference type="GO" id="GO:0015891">
    <property type="term" value="P:siderophore transport"/>
    <property type="evidence" value="ECO:0007669"/>
    <property type="project" value="InterPro"/>
</dbReference>
<dbReference type="InterPro" id="IPR037066">
    <property type="entry name" value="Plug_dom_sf"/>
</dbReference>
<evidence type="ECO:0000256" key="8">
    <source>
        <dbReference type="ARBA" id="ARBA00023004"/>
    </source>
</evidence>
<comment type="caution">
    <text evidence="20">The sequence shown here is derived from an EMBL/GenBank/DDBJ whole genome shotgun (WGS) entry which is preliminary data.</text>
</comment>
<dbReference type="Gene3D" id="2.40.170.20">
    <property type="entry name" value="TonB-dependent receptor, beta-barrel domain"/>
    <property type="match status" value="1"/>
</dbReference>
<evidence type="ECO:0000256" key="14">
    <source>
        <dbReference type="PROSITE-ProRule" id="PRU01360"/>
    </source>
</evidence>
<dbReference type="InterPro" id="IPR010917">
    <property type="entry name" value="TonB_rcpt_CS"/>
</dbReference>
<accession>A0A2W5M2J3</accession>
<feature type="domain" description="TonB-dependent receptor-like beta-barrel" evidence="18">
    <location>
        <begin position="291"/>
        <end position="695"/>
    </location>
</feature>
<evidence type="ECO:0000259" key="19">
    <source>
        <dbReference type="Pfam" id="PF07715"/>
    </source>
</evidence>
<dbReference type="Pfam" id="PF07715">
    <property type="entry name" value="Plug"/>
    <property type="match status" value="1"/>
</dbReference>
<feature type="short sequence motif" description="TonB C-terminal box" evidence="15">
    <location>
        <begin position="710"/>
        <end position="727"/>
    </location>
</feature>
<dbReference type="GO" id="GO:0009279">
    <property type="term" value="C:cell outer membrane"/>
    <property type="evidence" value="ECO:0007669"/>
    <property type="project" value="UniProtKB-SubCell"/>
</dbReference>
<dbReference type="Proteomes" id="UP000249577">
    <property type="component" value="Unassembled WGS sequence"/>
</dbReference>
<evidence type="ECO:0000256" key="5">
    <source>
        <dbReference type="ARBA" id="ARBA00022496"/>
    </source>
</evidence>
<dbReference type="InterPro" id="IPR000531">
    <property type="entry name" value="Beta-barrel_TonB"/>
</dbReference>
<reference evidence="20 21" key="1">
    <citation type="submission" date="2017-08" db="EMBL/GenBank/DDBJ databases">
        <title>Infants hospitalized years apart are colonized by the same room-sourced microbial strains.</title>
        <authorList>
            <person name="Brooks B."/>
            <person name="Olm M.R."/>
            <person name="Firek B.A."/>
            <person name="Baker R."/>
            <person name="Thomas B.C."/>
            <person name="Morowitz M.J."/>
            <person name="Banfield J.F."/>
        </authorList>
    </citation>
    <scope>NUCLEOTIDE SEQUENCE [LARGE SCALE GENOMIC DNA]</scope>
    <source>
        <strain evidence="20">S2_005_003_R2_43</strain>
    </source>
</reference>
<evidence type="ECO:0000256" key="12">
    <source>
        <dbReference type="ARBA" id="ARBA00023170"/>
    </source>
</evidence>
<evidence type="ECO:0000256" key="9">
    <source>
        <dbReference type="ARBA" id="ARBA00023065"/>
    </source>
</evidence>
<dbReference type="GO" id="GO:0015344">
    <property type="term" value="F:siderophore uptake transmembrane transporter activity"/>
    <property type="evidence" value="ECO:0007669"/>
    <property type="project" value="TreeGrafter"/>
</dbReference>
<evidence type="ECO:0000256" key="13">
    <source>
        <dbReference type="ARBA" id="ARBA00023237"/>
    </source>
</evidence>
<protein>
    <submittedName>
        <fullName evidence="20">TonB-dependent siderophore receptor</fullName>
    </submittedName>
</protein>
<name>A0A2W5M2J3_ANCNO</name>
<keyword evidence="6 14" id="KW-0812">Transmembrane</keyword>
<dbReference type="CDD" id="cd01347">
    <property type="entry name" value="ligand_gated_channel"/>
    <property type="match status" value="1"/>
</dbReference>
<dbReference type="EMBL" id="QFPN01000011">
    <property type="protein sequence ID" value="PZQ11593.1"/>
    <property type="molecule type" value="Genomic_DNA"/>
</dbReference>
<evidence type="ECO:0000256" key="17">
    <source>
        <dbReference type="SAM" id="SignalP"/>
    </source>
</evidence>
<keyword evidence="7 17" id="KW-0732">Signal</keyword>
<evidence type="ECO:0000256" key="1">
    <source>
        <dbReference type="ARBA" id="ARBA00004571"/>
    </source>
</evidence>
<dbReference type="Pfam" id="PF00593">
    <property type="entry name" value="TonB_dep_Rec_b-barrel"/>
    <property type="match status" value="1"/>
</dbReference>
<dbReference type="Gene3D" id="2.170.130.10">
    <property type="entry name" value="TonB-dependent receptor, plug domain"/>
    <property type="match status" value="1"/>
</dbReference>
<keyword evidence="8" id="KW-0408">Iron</keyword>
<comment type="subcellular location">
    <subcellularLocation>
        <location evidence="1 14">Cell outer membrane</location>
        <topology evidence="1 14">Multi-pass membrane protein</topology>
    </subcellularLocation>
</comment>
<dbReference type="NCBIfam" id="TIGR01783">
    <property type="entry name" value="TonB-siderophor"/>
    <property type="match status" value="1"/>
</dbReference>
<feature type="chain" id="PRO_5016032685" evidence="17">
    <location>
        <begin position="22"/>
        <end position="727"/>
    </location>
</feature>
<evidence type="ECO:0000256" key="7">
    <source>
        <dbReference type="ARBA" id="ARBA00022729"/>
    </source>
</evidence>
<gene>
    <name evidence="20" type="ORF">DI565_17805</name>
</gene>
<organism evidence="20 21">
    <name type="scientific">Ancylobacter novellus</name>
    <name type="common">Thiobacillus novellus</name>
    <dbReference type="NCBI Taxonomy" id="921"/>
    <lineage>
        <taxon>Bacteria</taxon>
        <taxon>Pseudomonadati</taxon>
        <taxon>Pseudomonadota</taxon>
        <taxon>Alphaproteobacteria</taxon>
        <taxon>Hyphomicrobiales</taxon>
        <taxon>Xanthobacteraceae</taxon>
        <taxon>Ancylobacter</taxon>
    </lineage>
</organism>
<evidence type="ECO:0000259" key="18">
    <source>
        <dbReference type="Pfam" id="PF00593"/>
    </source>
</evidence>
<keyword evidence="10 16" id="KW-0798">TonB box</keyword>
<dbReference type="PROSITE" id="PS01156">
    <property type="entry name" value="TONB_DEPENDENT_REC_2"/>
    <property type="match status" value="1"/>
</dbReference>
<evidence type="ECO:0000256" key="6">
    <source>
        <dbReference type="ARBA" id="ARBA00022692"/>
    </source>
</evidence>
<feature type="signal peptide" evidence="17">
    <location>
        <begin position="1"/>
        <end position="21"/>
    </location>
</feature>
<evidence type="ECO:0000256" key="10">
    <source>
        <dbReference type="ARBA" id="ARBA00023077"/>
    </source>
</evidence>
<dbReference type="InterPro" id="IPR010105">
    <property type="entry name" value="TonB_sidphr_rcpt"/>
</dbReference>
<dbReference type="PANTHER" id="PTHR32552">
    <property type="entry name" value="FERRICHROME IRON RECEPTOR-RELATED"/>
    <property type="match status" value="1"/>
</dbReference>
<dbReference type="GO" id="GO:0038023">
    <property type="term" value="F:signaling receptor activity"/>
    <property type="evidence" value="ECO:0007669"/>
    <property type="project" value="InterPro"/>
</dbReference>
<evidence type="ECO:0000256" key="2">
    <source>
        <dbReference type="ARBA" id="ARBA00009810"/>
    </source>
</evidence>
<keyword evidence="9" id="KW-0406">Ion transport</keyword>
<dbReference type="InterPro" id="IPR036942">
    <property type="entry name" value="Beta-barrel_TonB_sf"/>
</dbReference>
<evidence type="ECO:0000256" key="11">
    <source>
        <dbReference type="ARBA" id="ARBA00023136"/>
    </source>
</evidence>
<keyword evidence="5" id="KW-0410">Iron transport</keyword>